<feature type="domain" description="Helix-turn-helix" evidence="1">
    <location>
        <begin position="16"/>
        <end position="66"/>
    </location>
</feature>
<keyword evidence="3" id="KW-1185">Reference proteome</keyword>
<dbReference type="Pfam" id="PF12728">
    <property type="entry name" value="HTH_17"/>
    <property type="match status" value="1"/>
</dbReference>
<gene>
    <name evidence="2" type="ORF">Aiant_60230</name>
</gene>
<dbReference type="InterPro" id="IPR009061">
    <property type="entry name" value="DNA-bd_dom_put_sf"/>
</dbReference>
<dbReference type="EMBL" id="AP023356">
    <property type="protein sequence ID" value="BCJ45366.1"/>
    <property type="molecule type" value="Genomic_DNA"/>
</dbReference>
<proteinExistence type="predicted"/>
<dbReference type="Gene3D" id="1.10.1660.10">
    <property type="match status" value="1"/>
</dbReference>
<accession>A0ABM7M179</accession>
<evidence type="ECO:0000313" key="2">
    <source>
        <dbReference type="EMBL" id="BCJ45366.1"/>
    </source>
</evidence>
<dbReference type="RefSeq" id="WP_189336359.1">
    <property type="nucleotide sequence ID" value="NZ_AP023356.1"/>
</dbReference>
<dbReference type="InterPro" id="IPR041657">
    <property type="entry name" value="HTH_17"/>
</dbReference>
<protein>
    <recommendedName>
        <fullName evidence="1">Helix-turn-helix domain-containing protein</fullName>
    </recommendedName>
</protein>
<dbReference type="SUPFAM" id="SSF46955">
    <property type="entry name" value="Putative DNA-binding domain"/>
    <property type="match status" value="1"/>
</dbReference>
<dbReference type="Proteomes" id="UP000676967">
    <property type="component" value="Chromosome"/>
</dbReference>
<reference evidence="2 3" key="1">
    <citation type="submission" date="2020-08" db="EMBL/GenBank/DDBJ databases">
        <title>Whole genome shotgun sequence of Actinoplanes ianthinogenes NBRC 13996.</title>
        <authorList>
            <person name="Komaki H."/>
            <person name="Tamura T."/>
        </authorList>
    </citation>
    <scope>NUCLEOTIDE SEQUENCE [LARGE SCALE GENOMIC DNA]</scope>
    <source>
        <strain evidence="2 3">NBRC 13996</strain>
    </source>
</reference>
<name>A0ABM7M179_9ACTN</name>
<sequence>MEQLPEQKTGEALPQLYTAEEVALAVKVKESTVVTWARTGKIDAVVLPSGHRRFKREVIDALLAGQAAA</sequence>
<evidence type="ECO:0000259" key="1">
    <source>
        <dbReference type="Pfam" id="PF12728"/>
    </source>
</evidence>
<evidence type="ECO:0000313" key="3">
    <source>
        <dbReference type="Proteomes" id="UP000676967"/>
    </source>
</evidence>
<organism evidence="2 3">
    <name type="scientific">Actinoplanes ianthinogenes</name>
    <dbReference type="NCBI Taxonomy" id="122358"/>
    <lineage>
        <taxon>Bacteria</taxon>
        <taxon>Bacillati</taxon>
        <taxon>Actinomycetota</taxon>
        <taxon>Actinomycetes</taxon>
        <taxon>Micromonosporales</taxon>
        <taxon>Micromonosporaceae</taxon>
        <taxon>Actinoplanes</taxon>
    </lineage>
</organism>